<feature type="domain" description="Release factor glutamine methyltransferase N-terminal" evidence="7">
    <location>
        <begin position="13"/>
        <end position="81"/>
    </location>
</feature>
<keyword evidence="9" id="KW-1185">Reference proteome</keyword>
<keyword evidence="2 8" id="KW-0489">Methyltransferase</keyword>
<keyword evidence="4" id="KW-0949">S-adenosyl-L-methionine</keyword>
<dbReference type="PANTHER" id="PTHR18895">
    <property type="entry name" value="HEMK METHYLTRANSFERASE"/>
    <property type="match status" value="1"/>
</dbReference>
<dbReference type="EMBL" id="BMSA01000003">
    <property type="protein sequence ID" value="GGT41734.1"/>
    <property type="molecule type" value="Genomic_DNA"/>
</dbReference>
<dbReference type="Pfam" id="PF17827">
    <property type="entry name" value="PrmC_N"/>
    <property type="match status" value="1"/>
</dbReference>
<comment type="caution">
    <text evidence="8">The sequence shown here is derived from an EMBL/GenBank/DDBJ whole genome shotgun (WGS) entry which is preliminary data.</text>
</comment>
<evidence type="ECO:0000256" key="3">
    <source>
        <dbReference type="ARBA" id="ARBA00022679"/>
    </source>
</evidence>
<evidence type="ECO:0000256" key="1">
    <source>
        <dbReference type="ARBA" id="ARBA00012771"/>
    </source>
</evidence>
<dbReference type="InterPro" id="IPR050320">
    <property type="entry name" value="N5-glutamine_MTase"/>
</dbReference>
<protein>
    <recommendedName>
        <fullName evidence="1">peptide chain release factor N(5)-glutamine methyltransferase</fullName>
        <ecNumber evidence="1">2.1.1.297</ecNumber>
    </recommendedName>
</protein>
<dbReference type="AlphaFoldDB" id="A0A918H673"/>
<dbReference type="Pfam" id="PF05175">
    <property type="entry name" value="MTS"/>
    <property type="match status" value="1"/>
</dbReference>
<reference evidence="8" key="2">
    <citation type="submission" date="2020-09" db="EMBL/GenBank/DDBJ databases">
        <authorList>
            <person name="Sun Q."/>
            <person name="Ohkuma M."/>
        </authorList>
    </citation>
    <scope>NUCLEOTIDE SEQUENCE</scope>
    <source>
        <strain evidence="8">JCM 4125</strain>
    </source>
</reference>
<feature type="domain" description="Methyltransferase small" evidence="6">
    <location>
        <begin position="112"/>
        <end position="202"/>
    </location>
</feature>
<dbReference type="PANTHER" id="PTHR18895:SF74">
    <property type="entry name" value="MTRF1L RELEASE FACTOR GLUTAMINE METHYLTRANSFERASE"/>
    <property type="match status" value="1"/>
</dbReference>
<dbReference type="InterPro" id="IPR029063">
    <property type="entry name" value="SAM-dependent_MTases_sf"/>
</dbReference>
<dbReference type="SUPFAM" id="SSF53335">
    <property type="entry name" value="S-adenosyl-L-methionine-dependent methyltransferases"/>
    <property type="match status" value="1"/>
</dbReference>
<dbReference type="InterPro" id="IPR007848">
    <property type="entry name" value="Small_mtfrase_dom"/>
</dbReference>
<keyword evidence="3" id="KW-0808">Transferase</keyword>
<dbReference type="PROSITE" id="PS00092">
    <property type="entry name" value="N6_MTASE"/>
    <property type="match status" value="1"/>
</dbReference>
<gene>
    <name evidence="8" type="primary">hemK</name>
    <name evidence="8" type="ORF">GCM10010226_17780</name>
</gene>
<proteinExistence type="predicted"/>
<organism evidence="8 9">
    <name type="scientific">Streptomyces phaeofaciens</name>
    <dbReference type="NCBI Taxonomy" id="68254"/>
    <lineage>
        <taxon>Bacteria</taxon>
        <taxon>Bacillati</taxon>
        <taxon>Actinomycetota</taxon>
        <taxon>Actinomycetes</taxon>
        <taxon>Kitasatosporales</taxon>
        <taxon>Streptomycetaceae</taxon>
        <taxon>Streptomyces</taxon>
    </lineage>
</organism>
<evidence type="ECO:0000256" key="4">
    <source>
        <dbReference type="ARBA" id="ARBA00022691"/>
    </source>
</evidence>
<accession>A0A918H673</accession>
<dbReference type="CDD" id="cd02440">
    <property type="entry name" value="AdoMet_MTases"/>
    <property type="match status" value="1"/>
</dbReference>
<comment type="catalytic activity">
    <reaction evidence="5">
        <text>L-glutaminyl-[peptide chain release factor] + S-adenosyl-L-methionine = N(5)-methyl-L-glutaminyl-[peptide chain release factor] + S-adenosyl-L-homocysteine + H(+)</text>
        <dbReference type="Rhea" id="RHEA:42896"/>
        <dbReference type="Rhea" id="RHEA-COMP:10271"/>
        <dbReference type="Rhea" id="RHEA-COMP:10272"/>
        <dbReference type="ChEBI" id="CHEBI:15378"/>
        <dbReference type="ChEBI" id="CHEBI:30011"/>
        <dbReference type="ChEBI" id="CHEBI:57856"/>
        <dbReference type="ChEBI" id="CHEBI:59789"/>
        <dbReference type="ChEBI" id="CHEBI:61891"/>
        <dbReference type="EC" id="2.1.1.297"/>
    </reaction>
</comment>
<evidence type="ECO:0000259" key="7">
    <source>
        <dbReference type="Pfam" id="PF17827"/>
    </source>
</evidence>
<evidence type="ECO:0000256" key="5">
    <source>
        <dbReference type="ARBA" id="ARBA00048391"/>
    </source>
</evidence>
<evidence type="ECO:0000259" key="6">
    <source>
        <dbReference type="Pfam" id="PF05175"/>
    </source>
</evidence>
<dbReference type="RefSeq" id="WP_229870160.1">
    <property type="nucleotide sequence ID" value="NZ_BMSA01000003.1"/>
</dbReference>
<evidence type="ECO:0000313" key="9">
    <source>
        <dbReference type="Proteomes" id="UP000646776"/>
    </source>
</evidence>
<evidence type="ECO:0000256" key="2">
    <source>
        <dbReference type="ARBA" id="ARBA00022603"/>
    </source>
</evidence>
<dbReference type="Proteomes" id="UP000646776">
    <property type="component" value="Unassembled WGS sequence"/>
</dbReference>
<dbReference type="Gene3D" id="1.10.8.10">
    <property type="entry name" value="DNA helicase RuvA subunit, C-terminal domain"/>
    <property type="match status" value="1"/>
</dbReference>
<dbReference type="InterPro" id="IPR004556">
    <property type="entry name" value="HemK-like"/>
</dbReference>
<evidence type="ECO:0000313" key="8">
    <source>
        <dbReference type="EMBL" id="GGT41734.1"/>
    </source>
</evidence>
<reference evidence="8" key="1">
    <citation type="journal article" date="2014" name="Int. J. Syst. Evol. Microbiol.">
        <title>Complete genome sequence of Corynebacterium casei LMG S-19264T (=DSM 44701T), isolated from a smear-ripened cheese.</title>
        <authorList>
            <consortium name="US DOE Joint Genome Institute (JGI-PGF)"/>
            <person name="Walter F."/>
            <person name="Albersmeier A."/>
            <person name="Kalinowski J."/>
            <person name="Ruckert C."/>
        </authorList>
    </citation>
    <scope>NUCLEOTIDE SEQUENCE</scope>
    <source>
        <strain evidence="8">JCM 4125</strain>
    </source>
</reference>
<name>A0A918H673_9ACTN</name>
<dbReference type="GO" id="GO:0032259">
    <property type="term" value="P:methylation"/>
    <property type="evidence" value="ECO:0007669"/>
    <property type="project" value="UniProtKB-KW"/>
</dbReference>
<dbReference type="GO" id="GO:0003676">
    <property type="term" value="F:nucleic acid binding"/>
    <property type="evidence" value="ECO:0007669"/>
    <property type="project" value="InterPro"/>
</dbReference>
<sequence>MVAQPLEELLLQDLLEESERTLTTSGVWSPRADAEALAAHVLGVPAGALDTGRAVPGDAVRELRALVARRAARIPLGHLTGRARLGGIEVTVTEDVFVPRFPTERLLAWGLSALAGTRAPVVVDLCTGSAALALALAHARPDAEVHAVDLDPAALACARGNAADRAAAGDTPVTVHAGDVGDPGLLAHLDGRADLVLANPPYVPVGTKLLPEWGEHHPRQAIFGGTDGLDVIRKVVGRAARLLRPGGALAIEHGDAQIDVLPVLLAASGAFDDAEGHRDQEDRPRYTTTFRKAVA</sequence>
<dbReference type="NCBIfam" id="TIGR00536">
    <property type="entry name" value="hemK_fam"/>
    <property type="match status" value="1"/>
</dbReference>
<dbReference type="InterPro" id="IPR040758">
    <property type="entry name" value="PrmC_N"/>
</dbReference>
<dbReference type="EC" id="2.1.1.297" evidence="1"/>
<dbReference type="InterPro" id="IPR002052">
    <property type="entry name" value="DNA_methylase_N6_adenine_CS"/>
</dbReference>
<dbReference type="Gene3D" id="3.40.50.150">
    <property type="entry name" value="Vaccinia Virus protein VP39"/>
    <property type="match status" value="1"/>
</dbReference>
<dbReference type="GO" id="GO:0102559">
    <property type="term" value="F:peptide chain release factor N(5)-glutamine methyltransferase activity"/>
    <property type="evidence" value="ECO:0007669"/>
    <property type="project" value="UniProtKB-EC"/>
</dbReference>